<keyword evidence="4" id="KW-1185">Reference proteome</keyword>
<dbReference type="AlphaFoldDB" id="A0A926HSF0"/>
<feature type="transmembrane region" description="Helical" evidence="1">
    <location>
        <begin position="133"/>
        <end position="150"/>
    </location>
</feature>
<feature type="transmembrane region" description="Helical" evidence="1">
    <location>
        <begin position="241"/>
        <end position="261"/>
    </location>
</feature>
<dbReference type="InterPro" id="IPR002656">
    <property type="entry name" value="Acyl_transf_3_dom"/>
</dbReference>
<gene>
    <name evidence="3" type="ORF">IAG03_12235</name>
</gene>
<feature type="transmembrane region" description="Helical" evidence="1">
    <location>
        <begin position="43"/>
        <end position="63"/>
    </location>
</feature>
<keyword evidence="1" id="KW-0812">Transmembrane</keyword>
<dbReference type="PANTHER" id="PTHR37312">
    <property type="entry name" value="MEMBRANE-BOUND ACYLTRANSFERASE YKRP-RELATED"/>
    <property type="match status" value="1"/>
</dbReference>
<name>A0A926HSF0_9FIRM</name>
<feature type="transmembrane region" description="Helical" evidence="1">
    <location>
        <begin position="156"/>
        <end position="174"/>
    </location>
</feature>
<feature type="transmembrane region" description="Helical" evidence="1">
    <location>
        <begin position="107"/>
        <end position="126"/>
    </location>
</feature>
<dbReference type="RefSeq" id="WP_249320324.1">
    <property type="nucleotide sequence ID" value="NZ_JACRSN010000022.1"/>
</dbReference>
<feature type="transmembrane region" description="Helical" evidence="1">
    <location>
        <begin position="303"/>
        <end position="320"/>
    </location>
</feature>
<accession>A0A926HSF0</accession>
<dbReference type="InterPro" id="IPR052734">
    <property type="entry name" value="Nod_factor_acetyltransferase"/>
</dbReference>
<feature type="transmembrane region" description="Helical" evidence="1">
    <location>
        <begin position="75"/>
        <end position="95"/>
    </location>
</feature>
<keyword evidence="3" id="KW-0012">Acyltransferase</keyword>
<reference evidence="3" key="1">
    <citation type="submission" date="2020-08" db="EMBL/GenBank/DDBJ databases">
        <title>Genome public.</title>
        <authorList>
            <person name="Liu C."/>
            <person name="Sun Q."/>
        </authorList>
    </citation>
    <scope>NUCLEOTIDE SEQUENCE</scope>
    <source>
        <strain evidence="3">NSJ-40</strain>
    </source>
</reference>
<dbReference type="EMBL" id="JACRSN010000022">
    <property type="protein sequence ID" value="MBC8534739.1"/>
    <property type="molecule type" value="Genomic_DNA"/>
</dbReference>
<dbReference type="Proteomes" id="UP000651482">
    <property type="component" value="Unassembled WGS sequence"/>
</dbReference>
<evidence type="ECO:0000313" key="4">
    <source>
        <dbReference type="Proteomes" id="UP000651482"/>
    </source>
</evidence>
<proteinExistence type="predicted"/>
<feature type="transmembrane region" description="Helical" evidence="1">
    <location>
        <begin position="186"/>
        <end position="206"/>
    </location>
</feature>
<feature type="domain" description="Acyltransferase 3" evidence="2">
    <location>
        <begin position="14"/>
        <end position="316"/>
    </location>
</feature>
<keyword evidence="1" id="KW-0472">Membrane</keyword>
<keyword evidence="3" id="KW-0808">Transferase</keyword>
<organism evidence="3 4">
    <name type="scientific">Yeguia hominis</name>
    <dbReference type="NCBI Taxonomy" id="2763662"/>
    <lineage>
        <taxon>Bacteria</taxon>
        <taxon>Bacillati</taxon>
        <taxon>Bacillota</taxon>
        <taxon>Clostridia</taxon>
        <taxon>Eubacteriales</taxon>
        <taxon>Yeguiaceae</taxon>
        <taxon>Yeguia</taxon>
    </lineage>
</organism>
<keyword evidence="1" id="KW-1133">Transmembrane helix</keyword>
<evidence type="ECO:0000256" key="1">
    <source>
        <dbReference type="SAM" id="Phobius"/>
    </source>
</evidence>
<dbReference type="PANTHER" id="PTHR37312:SF1">
    <property type="entry name" value="MEMBRANE-BOUND ACYLTRANSFERASE YKRP-RELATED"/>
    <property type="match status" value="1"/>
</dbReference>
<dbReference type="GO" id="GO:0016747">
    <property type="term" value="F:acyltransferase activity, transferring groups other than amino-acyl groups"/>
    <property type="evidence" value="ECO:0007669"/>
    <property type="project" value="InterPro"/>
</dbReference>
<sequence>MQASGSVSSRVFRYDNLKFFLILLVVTGHFIDPFDEQSKVFQSLFLFIYSFHMPLFLFVSGLFTRTDTFSARKIFLYLLLGYALKAAIFLIRRLFGRHPPFELFADSSVPWYLFVLAAFLGLAWLLRSINPRILLPFCILFACFAGYDILVSDFFYLSRILVFFPYFLAGYFFTPERLETFLQNKLLRIPAFILVFSFLLLCFFKRELVYPLRGLFSGRLPYAKIALPGCSFFHRLLCYSISTVMGASILILTPTCMIPIISQFGTRTLQVYFLHKPLFYVLIYLNLVPWLENTLGPTFWKPALLLIAVASAVLLSLKIFSRPFDAVLRFGRKPATPLEV</sequence>
<dbReference type="Pfam" id="PF01757">
    <property type="entry name" value="Acyl_transf_3"/>
    <property type="match status" value="1"/>
</dbReference>
<evidence type="ECO:0000259" key="2">
    <source>
        <dbReference type="Pfam" id="PF01757"/>
    </source>
</evidence>
<feature type="transmembrane region" description="Helical" evidence="1">
    <location>
        <begin position="273"/>
        <end position="291"/>
    </location>
</feature>
<evidence type="ECO:0000313" key="3">
    <source>
        <dbReference type="EMBL" id="MBC8534739.1"/>
    </source>
</evidence>
<comment type="caution">
    <text evidence="3">The sequence shown here is derived from an EMBL/GenBank/DDBJ whole genome shotgun (WGS) entry which is preliminary data.</text>
</comment>
<protein>
    <submittedName>
        <fullName evidence="3">Acyltransferase family protein</fullName>
    </submittedName>
</protein>
<feature type="transmembrane region" description="Helical" evidence="1">
    <location>
        <begin position="12"/>
        <end position="31"/>
    </location>
</feature>